<evidence type="ECO:0000256" key="1">
    <source>
        <dbReference type="ARBA" id="ARBA00023015"/>
    </source>
</evidence>
<evidence type="ECO:0000256" key="2">
    <source>
        <dbReference type="ARBA" id="ARBA00023125"/>
    </source>
</evidence>
<reference evidence="5 6" key="1">
    <citation type="submission" date="2021-01" db="EMBL/GenBank/DDBJ databases">
        <title>Whole genome shotgun sequence of Asanoa siamensis NBRC 107932.</title>
        <authorList>
            <person name="Komaki H."/>
            <person name="Tamura T."/>
        </authorList>
    </citation>
    <scope>NUCLEOTIDE SEQUENCE [LARGE SCALE GENOMIC DNA]</scope>
    <source>
        <strain evidence="5 6">NBRC 107932</strain>
    </source>
</reference>
<dbReference type="InterPro" id="IPR036388">
    <property type="entry name" value="WH-like_DNA-bd_sf"/>
</dbReference>
<accession>A0ABQ4CW03</accession>
<protein>
    <submittedName>
        <fullName evidence="5">Transcriptional regulator</fullName>
    </submittedName>
</protein>
<dbReference type="Proteomes" id="UP000604117">
    <property type="component" value="Unassembled WGS sequence"/>
</dbReference>
<sequence length="215" mass="22887">MSAVTQRSYADGCGAARAMDVVGERWALLVVRELVFGPKRFRDLRAGLGAISQNVLSQRLRELEASGVVRRERLGPPTGTEAYALTERGRQLEPTLIALSRWGAGLPGEHGPEMSTDAFMLLLKALHLPSPDALRVHLVVGADSFDVDVRPTGVTVTRGASGPVAATARADVPTLWRLIFTDLTVASATARGSLDATGDLAALERFFTLFGAPPA</sequence>
<keyword evidence="1" id="KW-0805">Transcription regulation</keyword>
<evidence type="ECO:0000259" key="4">
    <source>
        <dbReference type="PROSITE" id="PS51118"/>
    </source>
</evidence>
<dbReference type="Pfam" id="PF01638">
    <property type="entry name" value="HxlR"/>
    <property type="match status" value="1"/>
</dbReference>
<dbReference type="EMBL" id="BONE01000043">
    <property type="protein sequence ID" value="GIF75464.1"/>
    <property type="molecule type" value="Genomic_DNA"/>
</dbReference>
<dbReference type="CDD" id="cd00090">
    <property type="entry name" value="HTH_ARSR"/>
    <property type="match status" value="1"/>
</dbReference>
<dbReference type="InterPro" id="IPR011991">
    <property type="entry name" value="ArsR-like_HTH"/>
</dbReference>
<keyword evidence="3" id="KW-0804">Transcription</keyword>
<keyword evidence="6" id="KW-1185">Reference proteome</keyword>
<keyword evidence="2" id="KW-0238">DNA-binding</keyword>
<organism evidence="5 6">
    <name type="scientific">Asanoa siamensis</name>
    <dbReference type="NCBI Taxonomy" id="926357"/>
    <lineage>
        <taxon>Bacteria</taxon>
        <taxon>Bacillati</taxon>
        <taxon>Actinomycetota</taxon>
        <taxon>Actinomycetes</taxon>
        <taxon>Micromonosporales</taxon>
        <taxon>Micromonosporaceae</taxon>
        <taxon>Asanoa</taxon>
    </lineage>
</organism>
<evidence type="ECO:0000256" key="3">
    <source>
        <dbReference type="ARBA" id="ARBA00023163"/>
    </source>
</evidence>
<dbReference type="InterPro" id="IPR002577">
    <property type="entry name" value="HTH_HxlR"/>
</dbReference>
<feature type="domain" description="HTH hxlR-type" evidence="4">
    <location>
        <begin position="13"/>
        <end position="111"/>
    </location>
</feature>
<dbReference type="Gene3D" id="3.30.1050.10">
    <property type="entry name" value="SCP2 sterol-binding domain"/>
    <property type="match status" value="1"/>
</dbReference>
<dbReference type="PANTHER" id="PTHR33204:SF18">
    <property type="entry name" value="TRANSCRIPTIONAL REGULATORY PROTEIN"/>
    <property type="match status" value="1"/>
</dbReference>
<proteinExistence type="predicted"/>
<comment type="caution">
    <text evidence="5">The sequence shown here is derived from an EMBL/GenBank/DDBJ whole genome shotgun (WGS) entry which is preliminary data.</text>
</comment>
<dbReference type="InterPro" id="IPR036390">
    <property type="entry name" value="WH_DNA-bd_sf"/>
</dbReference>
<name>A0ABQ4CW03_9ACTN</name>
<dbReference type="PANTHER" id="PTHR33204">
    <property type="entry name" value="TRANSCRIPTIONAL REGULATOR, MARR FAMILY"/>
    <property type="match status" value="1"/>
</dbReference>
<dbReference type="InterPro" id="IPR036527">
    <property type="entry name" value="SCP2_sterol-bd_dom_sf"/>
</dbReference>
<evidence type="ECO:0000313" key="5">
    <source>
        <dbReference type="EMBL" id="GIF75464.1"/>
    </source>
</evidence>
<dbReference type="Gene3D" id="1.10.10.10">
    <property type="entry name" value="Winged helix-like DNA-binding domain superfamily/Winged helix DNA-binding domain"/>
    <property type="match status" value="1"/>
</dbReference>
<gene>
    <name evidence="5" type="ORF">Asi02nite_49820</name>
</gene>
<dbReference type="PROSITE" id="PS51118">
    <property type="entry name" value="HTH_HXLR"/>
    <property type="match status" value="1"/>
</dbReference>
<dbReference type="SUPFAM" id="SSF55718">
    <property type="entry name" value="SCP-like"/>
    <property type="match status" value="1"/>
</dbReference>
<evidence type="ECO:0000313" key="6">
    <source>
        <dbReference type="Proteomes" id="UP000604117"/>
    </source>
</evidence>
<dbReference type="SUPFAM" id="SSF46785">
    <property type="entry name" value="Winged helix' DNA-binding domain"/>
    <property type="match status" value="1"/>
</dbReference>